<dbReference type="InterPro" id="IPR036397">
    <property type="entry name" value="RNaseH_sf"/>
</dbReference>
<dbReference type="SUPFAM" id="SSF53098">
    <property type="entry name" value="Ribonuclease H-like"/>
    <property type="match status" value="1"/>
</dbReference>
<feature type="domain" description="RNase H type-1" evidence="1">
    <location>
        <begin position="98"/>
        <end position="190"/>
    </location>
</feature>
<keyword evidence="2" id="KW-1185">Reference proteome</keyword>
<dbReference type="InterPro" id="IPR012337">
    <property type="entry name" value="RNaseH-like_sf"/>
</dbReference>
<dbReference type="Pfam" id="PF13456">
    <property type="entry name" value="RVT_3"/>
    <property type="match status" value="1"/>
</dbReference>
<dbReference type="Gene3D" id="3.30.420.10">
    <property type="entry name" value="Ribonuclease H-like superfamily/Ribonuclease H"/>
    <property type="match status" value="1"/>
</dbReference>
<name>A0ABM0US45_CAMSA</name>
<reference evidence="3" key="2">
    <citation type="submission" date="2025-08" db="UniProtKB">
        <authorList>
            <consortium name="RefSeq"/>
        </authorList>
    </citation>
    <scope>IDENTIFICATION</scope>
    <source>
        <tissue evidence="3">Leaf</tissue>
    </source>
</reference>
<dbReference type="PANTHER" id="PTHR47074:SF78">
    <property type="entry name" value="GB|AAF30348.1-RELATED"/>
    <property type="match status" value="1"/>
</dbReference>
<dbReference type="InterPro" id="IPR052929">
    <property type="entry name" value="RNase_H-like_EbsB-rel"/>
</dbReference>
<dbReference type="InterPro" id="IPR002156">
    <property type="entry name" value="RNaseH_domain"/>
</dbReference>
<evidence type="ECO:0000313" key="3">
    <source>
        <dbReference type="RefSeq" id="XP_010445343.2"/>
    </source>
</evidence>
<dbReference type="InterPro" id="IPR044730">
    <property type="entry name" value="RNase_H-like_dom_plant"/>
</dbReference>
<dbReference type="CDD" id="cd06222">
    <property type="entry name" value="RNase_H_like"/>
    <property type="match status" value="1"/>
</dbReference>
<reference evidence="2" key="1">
    <citation type="journal article" date="2014" name="Nat. Commun.">
        <title>The emerging biofuel crop Camelina sativa retains a highly undifferentiated hexaploid genome structure.</title>
        <authorList>
            <person name="Kagale S."/>
            <person name="Koh C."/>
            <person name="Nixon J."/>
            <person name="Bollina V."/>
            <person name="Clarke W.E."/>
            <person name="Tuteja R."/>
            <person name="Spillane C."/>
            <person name="Robinson S.J."/>
            <person name="Links M.G."/>
            <person name="Clarke C."/>
            <person name="Higgins E.E."/>
            <person name="Huebert T."/>
            <person name="Sharpe A.G."/>
            <person name="Parkin I.A."/>
        </authorList>
    </citation>
    <scope>NUCLEOTIDE SEQUENCE [LARGE SCALE GENOMIC DNA]</scope>
    <source>
        <strain evidence="2">cv. DH55</strain>
    </source>
</reference>
<protein>
    <submittedName>
        <fullName evidence="3">Uncharacterized protein LOC104727994</fullName>
    </submittedName>
</protein>
<evidence type="ECO:0000313" key="2">
    <source>
        <dbReference type="Proteomes" id="UP000694864"/>
    </source>
</evidence>
<dbReference type="GeneID" id="104727994"/>
<evidence type="ECO:0000259" key="1">
    <source>
        <dbReference type="Pfam" id="PF13456"/>
    </source>
</evidence>
<dbReference type="PANTHER" id="PTHR47074">
    <property type="entry name" value="BNAC02G40300D PROTEIN"/>
    <property type="match status" value="1"/>
</dbReference>
<proteinExistence type="predicted"/>
<organism evidence="2 3">
    <name type="scientific">Camelina sativa</name>
    <name type="common">False flax</name>
    <name type="synonym">Myagrum sativum</name>
    <dbReference type="NCBI Taxonomy" id="90675"/>
    <lineage>
        <taxon>Eukaryota</taxon>
        <taxon>Viridiplantae</taxon>
        <taxon>Streptophyta</taxon>
        <taxon>Embryophyta</taxon>
        <taxon>Tracheophyta</taxon>
        <taxon>Spermatophyta</taxon>
        <taxon>Magnoliopsida</taxon>
        <taxon>eudicotyledons</taxon>
        <taxon>Gunneridae</taxon>
        <taxon>Pentapetalae</taxon>
        <taxon>rosids</taxon>
        <taxon>malvids</taxon>
        <taxon>Brassicales</taxon>
        <taxon>Brassicaceae</taxon>
        <taxon>Camelineae</taxon>
        <taxon>Camelina</taxon>
    </lineage>
</organism>
<dbReference type="Proteomes" id="UP000694864">
    <property type="component" value="Chromosome 11"/>
</dbReference>
<gene>
    <name evidence="3" type="primary">LOC104727994</name>
</gene>
<accession>A0ABM0US45</accession>
<dbReference type="RefSeq" id="XP_010445343.2">
    <property type="nucleotide sequence ID" value="XM_010447041.2"/>
</dbReference>
<sequence length="190" mass="22193">MRILIQFQLQTTTSADIQNVPFWIMWRLWKSRNDFIFRKINRSPLSEAKKGIQEANEWYAATNTSADSVSTTNHSHDLPNRRIMQQWHPPLDGWLKCNFDSGFVQNREYTSSGWIIRDNNGQVVVSGCAKLQQSRSPLQAEALGFLQALQVVWHQRLHYVWFEGDNLELTKLINTGKDHHKLSPLLYDIR</sequence>